<evidence type="ECO:0000256" key="5">
    <source>
        <dbReference type="ARBA" id="ARBA00023235"/>
    </source>
</evidence>
<evidence type="ECO:0000313" key="10">
    <source>
        <dbReference type="Proteomes" id="UP000009877"/>
    </source>
</evidence>
<reference evidence="9 10" key="1">
    <citation type="journal article" date="2014" name="Genome Announc.">
        <title>Draft Genome Sequence of Kocuria palustris PEL.</title>
        <authorList>
            <person name="Sharma G."/>
            <person name="Khatri I."/>
            <person name="Subramanian S."/>
        </authorList>
    </citation>
    <scope>NUCLEOTIDE SEQUENCE [LARGE SCALE GENOMIC DNA]</scope>
    <source>
        <strain evidence="9 10">PEL</strain>
    </source>
</reference>
<evidence type="ECO:0000256" key="3">
    <source>
        <dbReference type="ARBA" id="ARBA00013194"/>
    </source>
</evidence>
<dbReference type="Pfam" id="PF00254">
    <property type="entry name" value="FKBP_C"/>
    <property type="match status" value="2"/>
</dbReference>
<gene>
    <name evidence="9" type="ORF">C884_01488</name>
</gene>
<evidence type="ECO:0000256" key="2">
    <source>
        <dbReference type="ARBA" id="ARBA00006577"/>
    </source>
</evidence>
<comment type="caution">
    <text evidence="9">The sequence shown here is derived from an EMBL/GenBank/DDBJ whole genome shotgun (WGS) entry which is preliminary data.</text>
</comment>
<dbReference type="PROSITE" id="PS50059">
    <property type="entry name" value="FKBP_PPIASE"/>
    <property type="match status" value="2"/>
</dbReference>
<evidence type="ECO:0000256" key="6">
    <source>
        <dbReference type="PROSITE-ProRule" id="PRU00277"/>
    </source>
</evidence>
<dbReference type="AlphaFoldDB" id="M2X8Z3"/>
<dbReference type="Proteomes" id="UP000009877">
    <property type="component" value="Unassembled WGS sequence"/>
</dbReference>
<dbReference type="PANTHER" id="PTHR43811:SF19">
    <property type="entry name" value="39 KDA FK506-BINDING NUCLEAR PROTEIN"/>
    <property type="match status" value="1"/>
</dbReference>
<dbReference type="GO" id="GO:0003755">
    <property type="term" value="F:peptidyl-prolyl cis-trans isomerase activity"/>
    <property type="evidence" value="ECO:0007669"/>
    <property type="project" value="UniProtKB-KW"/>
</dbReference>
<evidence type="ECO:0000259" key="8">
    <source>
        <dbReference type="PROSITE" id="PS50059"/>
    </source>
</evidence>
<comment type="similarity">
    <text evidence="2">Belongs to the FKBP-type PPIase family.</text>
</comment>
<sequence length="581" mass="60556">MRKPLLVTGTAMSAALLLVGCSGGGGLRSVEMTDEDRAAGEAPSIDYETPIKVEGNETKVLDEGDGEDIDPGDTLMVQMSIYSGGDKSELGESYSQRAGQVLTFDDDLKERVPELYEAMEGMKVGGVVAYSSDATAGQSGTEGDDSTAVEVYEIIDEVPSGIDGEMKESPDGLPAVTEGEDGAPQIAEPEGKAPSEVTSEYLIEGDGEEIGEGDTVVADYVGVRWEDGEVFDSSYESGSPAALPLDTMIPGWAEALEGKKVGSRVIMSIPAEKAYGTAEELGEDSEYPAGDLVFVVDLLASYDTPEPEPLPDPTASVVNEGDGAEVEDGDTLLVRTSPVEDGEPQQEQDQVMRIDDDLAESDQFLHDQLADARVGTSVDITSSADDGTGQVQETTVRYTVQEILPDSPEGEMAASTDGLPQVSEGESGTPQIEKPSGEAPDDVVTQTLIAGDGAEVKAEDTVAVDYVGVRWEDGEVFDSSYERGVPTAFPLSAVIPGWSEGLEGQKVGSRVLISIPADKAYGTQEEVDADGSGSPAGDLLFVVDILGATESAEQPEAPATGDATDGAEDSATADDQASAEG</sequence>
<dbReference type="SUPFAM" id="SSF54534">
    <property type="entry name" value="FKBP-like"/>
    <property type="match status" value="2"/>
</dbReference>
<feature type="region of interest" description="Disordered" evidence="7">
    <location>
        <begin position="161"/>
        <end position="195"/>
    </location>
</feature>
<feature type="domain" description="PPIase FKBP-type" evidence="8">
    <location>
        <begin position="213"/>
        <end position="302"/>
    </location>
</feature>
<dbReference type="InterPro" id="IPR046357">
    <property type="entry name" value="PPIase_dom_sf"/>
</dbReference>
<dbReference type="PROSITE" id="PS51257">
    <property type="entry name" value="PROKAR_LIPOPROTEIN"/>
    <property type="match status" value="1"/>
</dbReference>
<dbReference type="EC" id="5.2.1.8" evidence="3 6"/>
<feature type="region of interest" description="Disordered" evidence="7">
    <location>
        <begin position="550"/>
        <end position="581"/>
    </location>
</feature>
<feature type="domain" description="PPIase FKBP-type" evidence="8">
    <location>
        <begin position="459"/>
        <end position="549"/>
    </location>
</feature>
<comment type="catalytic activity">
    <reaction evidence="1 6">
        <text>[protein]-peptidylproline (omega=180) = [protein]-peptidylproline (omega=0)</text>
        <dbReference type="Rhea" id="RHEA:16237"/>
        <dbReference type="Rhea" id="RHEA-COMP:10747"/>
        <dbReference type="Rhea" id="RHEA-COMP:10748"/>
        <dbReference type="ChEBI" id="CHEBI:83833"/>
        <dbReference type="ChEBI" id="CHEBI:83834"/>
        <dbReference type="EC" id="5.2.1.8"/>
    </reaction>
</comment>
<dbReference type="Gene3D" id="3.10.50.40">
    <property type="match status" value="2"/>
</dbReference>
<dbReference type="RefSeq" id="WP_006215716.1">
    <property type="nucleotide sequence ID" value="NZ_ANHZ02000028.1"/>
</dbReference>
<keyword evidence="5 6" id="KW-0413">Isomerase</keyword>
<protein>
    <recommendedName>
        <fullName evidence="3 6">peptidylprolyl isomerase</fullName>
        <ecNumber evidence="3 6">5.2.1.8</ecNumber>
    </recommendedName>
</protein>
<feature type="region of interest" description="Disordered" evidence="7">
    <location>
        <begin position="406"/>
        <end position="440"/>
    </location>
</feature>
<dbReference type="InterPro" id="IPR001179">
    <property type="entry name" value="PPIase_FKBP_dom"/>
</dbReference>
<keyword evidence="10" id="KW-1185">Reference proteome</keyword>
<organism evidence="9 10">
    <name type="scientific">Kocuria palustris PEL</name>
    <dbReference type="NCBI Taxonomy" id="1236550"/>
    <lineage>
        <taxon>Bacteria</taxon>
        <taxon>Bacillati</taxon>
        <taxon>Actinomycetota</taxon>
        <taxon>Actinomycetes</taxon>
        <taxon>Micrococcales</taxon>
        <taxon>Micrococcaceae</taxon>
        <taxon>Kocuria</taxon>
    </lineage>
</organism>
<name>M2X8Z3_9MICC</name>
<proteinExistence type="inferred from homology"/>
<evidence type="ECO:0000256" key="1">
    <source>
        <dbReference type="ARBA" id="ARBA00000971"/>
    </source>
</evidence>
<evidence type="ECO:0000256" key="4">
    <source>
        <dbReference type="ARBA" id="ARBA00023110"/>
    </source>
</evidence>
<accession>M2X8Z3</accession>
<dbReference type="PANTHER" id="PTHR43811">
    <property type="entry name" value="FKBP-TYPE PEPTIDYL-PROLYL CIS-TRANS ISOMERASE FKPA"/>
    <property type="match status" value="1"/>
</dbReference>
<evidence type="ECO:0000256" key="7">
    <source>
        <dbReference type="SAM" id="MobiDB-lite"/>
    </source>
</evidence>
<keyword evidence="4 6" id="KW-0697">Rotamase</keyword>
<evidence type="ECO:0000313" key="9">
    <source>
        <dbReference type="EMBL" id="EME35601.1"/>
    </source>
</evidence>
<dbReference type="EMBL" id="ANHZ02000028">
    <property type="protein sequence ID" value="EME35601.1"/>
    <property type="molecule type" value="Genomic_DNA"/>
</dbReference>